<proteinExistence type="predicted"/>
<evidence type="ECO:0000313" key="3">
    <source>
        <dbReference type="Proteomes" id="UP000186817"/>
    </source>
</evidence>
<sequence>MDLDDRSETSADWATSYALHSRSSLQSAEKAWMYIELAWKHGAGVRRSSKHVFKQDFSSLSRSDMELYCEQCCELMLREPRQDMAERLLQAAEHWQGCLRSSCPIMHEEEVNDGHHEDFSDREVQLLKEALKIYYGQGSMLCAEVDSMNEGALQERIIAEWKRAAGPRCYFPPGRRLADEGAFRVVCQELGFVDAPSPELTSYAYSIVPGASLSGLFDRCQVLESLCCDEAAVCIGKVVILASTRAADAVVDSPEKVEGCPCISCVDFTTESALAEELLEQLRYRHHMGPPCLEQLWRAAEVVTTQNPKAGFSETFSAWLSTVPDPGSILLICNQPYIPRYGVQARKHMKGTAFEDQQLDVVGRKMGEMYFNDRSEWLLDAIAHWAPRPSGSGGGRKLSHSEGKQKALREDRISQRLARLLRRWDHAHQKLRRFESRDRKAFRADDAGIQVSAAASRAEERKRRVQQAQKRSAEKTDAKRKKAEHSCRWKWLNRKDITMEELLHFRNMCCHEEVEHFAESTSSVHFARSSPTPPWLKA</sequence>
<keyword evidence="3" id="KW-1185">Reference proteome</keyword>
<feature type="region of interest" description="Disordered" evidence="1">
    <location>
        <begin position="389"/>
        <end position="409"/>
    </location>
</feature>
<accession>A0A1Q9E621</accession>
<feature type="compositionally biased region" description="Basic and acidic residues" evidence="1">
    <location>
        <begin position="399"/>
        <end position="409"/>
    </location>
</feature>
<gene>
    <name evidence="2" type="ORF">AK812_SmicGene14266</name>
</gene>
<organism evidence="2 3">
    <name type="scientific">Symbiodinium microadriaticum</name>
    <name type="common">Dinoflagellate</name>
    <name type="synonym">Zooxanthella microadriatica</name>
    <dbReference type="NCBI Taxonomy" id="2951"/>
    <lineage>
        <taxon>Eukaryota</taxon>
        <taxon>Sar</taxon>
        <taxon>Alveolata</taxon>
        <taxon>Dinophyceae</taxon>
        <taxon>Suessiales</taxon>
        <taxon>Symbiodiniaceae</taxon>
        <taxon>Symbiodinium</taxon>
    </lineage>
</organism>
<evidence type="ECO:0000256" key="1">
    <source>
        <dbReference type="SAM" id="MobiDB-lite"/>
    </source>
</evidence>
<evidence type="ECO:0000313" key="2">
    <source>
        <dbReference type="EMBL" id="OLQ02860.1"/>
    </source>
</evidence>
<feature type="region of interest" description="Disordered" evidence="1">
    <location>
        <begin position="453"/>
        <end position="480"/>
    </location>
</feature>
<name>A0A1Q9E621_SYMMI</name>
<comment type="caution">
    <text evidence="2">The sequence shown here is derived from an EMBL/GenBank/DDBJ whole genome shotgun (WGS) entry which is preliminary data.</text>
</comment>
<dbReference type="OrthoDB" id="10290606at2759"/>
<dbReference type="AlphaFoldDB" id="A0A1Q9E621"/>
<reference evidence="2 3" key="1">
    <citation type="submission" date="2016-02" db="EMBL/GenBank/DDBJ databases">
        <title>Genome analysis of coral dinoflagellate symbionts highlights evolutionary adaptations to a symbiotic lifestyle.</title>
        <authorList>
            <person name="Aranda M."/>
            <person name="Li Y."/>
            <person name="Liew Y.J."/>
            <person name="Baumgarten S."/>
            <person name="Simakov O."/>
            <person name="Wilson M."/>
            <person name="Piel J."/>
            <person name="Ashoor H."/>
            <person name="Bougouffa S."/>
            <person name="Bajic V.B."/>
            <person name="Ryu T."/>
            <person name="Ravasi T."/>
            <person name="Bayer T."/>
            <person name="Micklem G."/>
            <person name="Kim H."/>
            <person name="Bhak J."/>
            <person name="Lajeunesse T.C."/>
            <person name="Voolstra C.R."/>
        </authorList>
    </citation>
    <scope>NUCLEOTIDE SEQUENCE [LARGE SCALE GENOMIC DNA]</scope>
    <source>
        <strain evidence="2 3">CCMP2467</strain>
    </source>
</reference>
<dbReference type="Proteomes" id="UP000186817">
    <property type="component" value="Unassembled WGS sequence"/>
</dbReference>
<protein>
    <submittedName>
        <fullName evidence="2">Uncharacterized protein</fullName>
    </submittedName>
</protein>
<dbReference type="EMBL" id="LSRX01000252">
    <property type="protein sequence ID" value="OLQ02860.1"/>
    <property type="molecule type" value="Genomic_DNA"/>
</dbReference>